<name>A0A9R1XTI6_LACSA</name>
<keyword evidence="9 12" id="KW-0863">Zinc-finger</keyword>
<dbReference type="Gene3D" id="3.30.40.10">
    <property type="entry name" value="Zinc/RING finger domain, C3HC4 (zinc finger)"/>
    <property type="match status" value="1"/>
</dbReference>
<proteinExistence type="inferred from homology"/>
<dbReference type="GO" id="GO:0008270">
    <property type="term" value="F:zinc ion binding"/>
    <property type="evidence" value="ECO:0007669"/>
    <property type="project" value="UniProtKB-KW"/>
</dbReference>
<dbReference type="FunFam" id="3.30.40.10:FF:000230">
    <property type="entry name" value="RBR-type E3 ubiquitin transferase"/>
    <property type="match status" value="1"/>
</dbReference>
<evidence type="ECO:0000256" key="6">
    <source>
        <dbReference type="ARBA" id="ARBA00022679"/>
    </source>
</evidence>
<dbReference type="PROSITE" id="PS51873">
    <property type="entry name" value="TRIAD"/>
    <property type="match status" value="1"/>
</dbReference>
<evidence type="ECO:0000259" key="14">
    <source>
        <dbReference type="PROSITE" id="PS51873"/>
    </source>
</evidence>
<dbReference type="Pfam" id="PF01485">
    <property type="entry name" value="IBR"/>
    <property type="match status" value="1"/>
</dbReference>
<dbReference type="AlphaFoldDB" id="A0A9R1XTI6"/>
<dbReference type="InterPro" id="IPR044066">
    <property type="entry name" value="TRIAD_supradom"/>
</dbReference>
<evidence type="ECO:0000256" key="9">
    <source>
        <dbReference type="ARBA" id="ARBA00022771"/>
    </source>
</evidence>
<dbReference type="PROSITE" id="PS00518">
    <property type="entry name" value="ZF_RING_1"/>
    <property type="match status" value="1"/>
</dbReference>
<gene>
    <name evidence="15" type="ORF">LSAT_V11C100016180</name>
</gene>
<protein>
    <recommendedName>
        <fullName evidence="5">RBR-type E3 ubiquitin transferase</fullName>
        <ecNumber evidence="5">2.3.2.31</ecNumber>
    </recommendedName>
</protein>
<evidence type="ECO:0000256" key="11">
    <source>
        <dbReference type="ARBA" id="ARBA00022833"/>
    </source>
</evidence>
<evidence type="ECO:0000256" key="5">
    <source>
        <dbReference type="ARBA" id="ARBA00012251"/>
    </source>
</evidence>
<keyword evidence="8" id="KW-0677">Repeat</keyword>
<comment type="function">
    <text evidence="3">Might act as an E3 ubiquitin-protein ligase, or as part of E3 complex, which accepts ubiquitin from specific E2 ubiquitin-conjugating enzymes and then transfers it to substrates.</text>
</comment>
<evidence type="ECO:0000256" key="3">
    <source>
        <dbReference type="ARBA" id="ARBA00003976"/>
    </source>
</evidence>
<dbReference type="CDD" id="cd22584">
    <property type="entry name" value="Rcat_RBR_unk"/>
    <property type="match status" value="1"/>
</dbReference>
<keyword evidence="10" id="KW-0833">Ubl conjugation pathway</keyword>
<dbReference type="GO" id="GO:0000151">
    <property type="term" value="C:ubiquitin ligase complex"/>
    <property type="evidence" value="ECO:0000318"/>
    <property type="project" value="GO_Central"/>
</dbReference>
<evidence type="ECO:0000256" key="10">
    <source>
        <dbReference type="ARBA" id="ARBA00022786"/>
    </source>
</evidence>
<evidence type="ECO:0000256" key="2">
    <source>
        <dbReference type="ARBA" id="ARBA00001947"/>
    </source>
</evidence>
<evidence type="ECO:0000256" key="8">
    <source>
        <dbReference type="ARBA" id="ARBA00022737"/>
    </source>
</evidence>
<accession>A0A9R1XTI6</accession>
<feature type="domain" description="RING-type" evidence="13">
    <location>
        <begin position="131"/>
        <end position="180"/>
    </location>
</feature>
<evidence type="ECO:0000256" key="1">
    <source>
        <dbReference type="ARBA" id="ARBA00001798"/>
    </source>
</evidence>
<dbReference type="SMART" id="SM00647">
    <property type="entry name" value="IBR"/>
    <property type="match status" value="2"/>
</dbReference>
<evidence type="ECO:0000256" key="7">
    <source>
        <dbReference type="ARBA" id="ARBA00022723"/>
    </source>
</evidence>
<organism evidence="15 16">
    <name type="scientific">Lactuca sativa</name>
    <name type="common">Garden lettuce</name>
    <dbReference type="NCBI Taxonomy" id="4236"/>
    <lineage>
        <taxon>Eukaryota</taxon>
        <taxon>Viridiplantae</taxon>
        <taxon>Streptophyta</taxon>
        <taxon>Embryophyta</taxon>
        <taxon>Tracheophyta</taxon>
        <taxon>Spermatophyta</taxon>
        <taxon>Magnoliopsida</taxon>
        <taxon>eudicotyledons</taxon>
        <taxon>Gunneridae</taxon>
        <taxon>Pentapetalae</taxon>
        <taxon>asterids</taxon>
        <taxon>campanulids</taxon>
        <taxon>Asterales</taxon>
        <taxon>Asteraceae</taxon>
        <taxon>Cichorioideae</taxon>
        <taxon>Cichorieae</taxon>
        <taxon>Lactucinae</taxon>
        <taxon>Lactuca</taxon>
    </lineage>
</organism>
<dbReference type="Gene3D" id="1.20.120.1750">
    <property type="match status" value="1"/>
</dbReference>
<comment type="cofactor">
    <cofactor evidence="2">
        <name>Zn(2+)</name>
        <dbReference type="ChEBI" id="CHEBI:29105"/>
    </cofactor>
</comment>
<dbReference type="CDD" id="cd22582">
    <property type="entry name" value="BRcat_RBR_unk"/>
    <property type="match status" value="1"/>
</dbReference>
<dbReference type="EC" id="2.3.2.31" evidence="5"/>
<dbReference type="GO" id="GO:0016567">
    <property type="term" value="P:protein ubiquitination"/>
    <property type="evidence" value="ECO:0007669"/>
    <property type="project" value="InterPro"/>
</dbReference>
<comment type="catalytic activity">
    <reaction evidence="1">
        <text>[E2 ubiquitin-conjugating enzyme]-S-ubiquitinyl-L-cysteine + [acceptor protein]-L-lysine = [E2 ubiquitin-conjugating enzyme]-L-cysteine + [acceptor protein]-N(6)-ubiquitinyl-L-lysine.</text>
        <dbReference type="EC" id="2.3.2.31"/>
    </reaction>
</comment>
<dbReference type="Gene3D" id="2.20.25.20">
    <property type="match status" value="1"/>
</dbReference>
<dbReference type="EMBL" id="NBSK02000001">
    <property type="protein sequence ID" value="KAJ0226915.1"/>
    <property type="molecule type" value="Genomic_DNA"/>
</dbReference>
<evidence type="ECO:0000313" key="15">
    <source>
        <dbReference type="EMBL" id="KAJ0226915.1"/>
    </source>
</evidence>
<evidence type="ECO:0000313" key="16">
    <source>
        <dbReference type="Proteomes" id="UP000235145"/>
    </source>
</evidence>
<reference evidence="15 16" key="1">
    <citation type="journal article" date="2017" name="Nat. Commun.">
        <title>Genome assembly with in vitro proximity ligation data and whole-genome triplication in lettuce.</title>
        <authorList>
            <person name="Reyes-Chin-Wo S."/>
            <person name="Wang Z."/>
            <person name="Yang X."/>
            <person name="Kozik A."/>
            <person name="Arikit S."/>
            <person name="Song C."/>
            <person name="Xia L."/>
            <person name="Froenicke L."/>
            <person name="Lavelle D.O."/>
            <person name="Truco M.J."/>
            <person name="Xia R."/>
            <person name="Zhu S."/>
            <person name="Xu C."/>
            <person name="Xu H."/>
            <person name="Xu X."/>
            <person name="Cox K."/>
            <person name="Korf I."/>
            <person name="Meyers B.C."/>
            <person name="Michelmore R.W."/>
        </authorList>
    </citation>
    <scope>NUCLEOTIDE SEQUENCE [LARGE SCALE GENOMIC DNA]</scope>
    <source>
        <strain evidence="16">cv. Salinas</strain>
        <tissue evidence="15">Seedlings</tissue>
    </source>
</reference>
<keyword evidence="16" id="KW-1185">Reference proteome</keyword>
<dbReference type="InterPro" id="IPR031127">
    <property type="entry name" value="E3_UB_ligase_RBR"/>
</dbReference>
<dbReference type="GO" id="GO:0006511">
    <property type="term" value="P:ubiquitin-dependent protein catabolic process"/>
    <property type="evidence" value="ECO:0000318"/>
    <property type="project" value="GO_Central"/>
</dbReference>
<dbReference type="InterPro" id="IPR017907">
    <property type="entry name" value="Znf_RING_CS"/>
</dbReference>
<keyword evidence="7" id="KW-0479">Metal-binding</keyword>
<dbReference type="GO" id="GO:0061630">
    <property type="term" value="F:ubiquitin protein ligase activity"/>
    <property type="evidence" value="ECO:0000318"/>
    <property type="project" value="GO_Central"/>
</dbReference>
<dbReference type="InterPro" id="IPR001841">
    <property type="entry name" value="Znf_RING"/>
</dbReference>
<evidence type="ECO:0000259" key="13">
    <source>
        <dbReference type="PROSITE" id="PS50089"/>
    </source>
</evidence>
<dbReference type="GO" id="GO:0031624">
    <property type="term" value="F:ubiquitin conjugating enzyme binding"/>
    <property type="evidence" value="ECO:0000318"/>
    <property type="project" value="GO_Central"/>
</dbReference>
<comment type="caution">
    <text evidence="15">The sequence shown here is derived from an EMBL/GenBank/DDBJ whole genome shotgun (WGS) entry which is preliminary data.</text>
</comment>
<evidence type="ECO:0000256" key="4">
    <source>
        <dbReference type="ARBA" id="ARBA00005884"/>
    </source>
</evidence>
<keyword evidence="11" id="KW-0862">Zinc</keyword>
<evidence type="ECO:0000256" key="12">
    <source>
        <dbReference type="PROSITE-ProRule" id="PRU00175"/>
    </source>
</evidence>
<sequence>MVLKWLKSETLFFSGPCANWLVFVLGNLDEECVAMRLISLKNMASSSNSDIYHTVDDFYFSALHDNDEIFPISDEKYAEELQLQEALVSSASLTSPSSSSFPSTSTPRPALKIRKQTLLPSEAAQSSESFCGICMDSKSSSEMFTNATVCRHLFCSDCIRGHVSAKIKENIVLVKCPEPKCKGLIGPEICRSIVPKEVLERWEDALCETLILGSQKFYCPFKDCSAMLVDDGGEAVTSSECPNCNRLFCAQCKVAWHSGMDCSEYKSLKEYERNPEDLMLMELAKNKKWRRCPSCNFYVEKNEGCQHISCRINELTHLNMHRCGYHFCYGCGKEHNGSHACVLPDLSA</sequence>
<dbReference type="SUPFAM" id="SSF57850">
    <property type="entry name" value="RING/U-box"/>
    <property type="match status" value="3"/>
</dbReference>
<keyword evidence="6" id="KW-0808">Transferase</keyword>
<dbReference type="PANTHER" id="PTHR11685">
    <property type="entry name" value="RBR FAMILY RING FINGER AND IBR DOMAIN-CONTAINING"/>
    <property type="match status" value="1"/>
</dbReference>
<dbReference type="InterPro" id="IPR002867">
    <property type="entry name" value="IBR_dom"/>
</dbReference>
<dbReference type="InterPro" id="IPR013083">
    <property type="entry name" value="Znf_RING/FYVE/PHD"/>
</dbReference>
<dbReference type="PROSITE" id="PS50089">
    <property type="entry name" value="ZF_RING_2"/>
    <property type="match status" value="1"/>
</dbReference>
<comment type="similarity">
    <text evidence="4">Belongs to the RBR family. Ariadne subfamily.</text>
</comment>
<feature type="domain" description="RING-type" evidence="14">
    <location>
        <begin position="127"/>
        <end position="348"/>
    </location>
</feature>
<dbReference type="GO" id="GO:0005737">
    <property type="term" value="C:cytoplasm"/>
    <property type="evidence" value="ECO:0000318"/>
    <property type="project" value="GO_Central"/>
</dbReference>
<dbReference type="Proteomes" id="UP000235145">
    <property type="component" value="Unassembled WGS sequence"/>
</dbReference>